<dbReference type="PANTHER" id="PTHR43735">
    <property type="entry name" value="APOPTOSIS-INDUCING FACTOR 1"/>
    <property type="match status" value="1"/>
</dbReference>
<evidence type="ECO:0000256" key="1">
    <source>
        <dbReference type="ARBA" id="ARBA00006442"/>
    </source>
</evidence>
<dbReference type="AlphaFoldDB" id="A0A5C3NI92"/>
<evidence type="ECO:0000313" key="6">
    <source>
        <dbReference type="EMBL" id="TFK56637.1"/>
    </source>
</evidence>
<dbReference type="PRINTS" id="PR00368">
    <property type="entry name" value="FADPNR"/>
</dbReference>
<keyword evidence="2" id="KW-0285">Flavoprotein</keyword>
<dbReference type="Proteomes" id="UP000305948">
    <property type="component" value="Unassembled WGS sequence"/>
</dbReference>
<reference evidence="6 7" key="1">
    <citation type="journal article" date="2019" name="Nat. Ecol. Evol.">
        <title>Megaphylogeny resolves global patterns of mushroom evolution.</title>
        <authorList>
            <person name="Varga T."/>
            <person name="Krizsan K."/>
            <person name="Foldi C."/>
            <person name="Dima B."/>
            <person name="Sanchez-Garcia M."/>
            <person name="Sanchez-Ramirez S."/>
            <person name="Szollosi G.J."/>
            <person name="Szarkandi J.G."/>
            <person name="Papp V."/>
            <person name="Albert L."/>
            <person name="Andreopoulos W."/>
            <person name="Angelini C."/>
            <person name="Antonin V."/>
            <person name="Barry K.W."/>
            <person name="Bougher N.L."/>
            <person name="Buchanan P."/>
            <person name="Buyck B."/>
            <person name="Bense V."/>
            <person name="Catcheside P."/>
            <person name="Chovatia M."/>
            <person name="Cooper J."/>
            <person name="Damon W."/>
            <person name="Desjardin D."/>
            <person name="Finy P."/>
            <person name="Geml J."/>
            <person name="Haridas S."/>
            <person name="Hughes K."/>
            <person name="Justo A."/>
            <person name="Karasinski D."/>
            <person name="Kautmanova I."/>
            <person name="Kiss B."/>
            <person name="Kocsube S."/>
            <person name="Kotiranta H."/>
            <person name="LaButti K.M."/>
            <person name="Lechner B.E."/>
            <person name="Liimatainen K."/>
            <person name="Lipzen A."/>
            <person name="Lukacs Z."/>
            <person name="Mihaltcheva S."/>
            <person name="Morgado L.N."/>
            <person name="Niskanen T."/>
            <person name="Noordeloos M.E."/>
            <person name="Ohm R.A."/>
            <person name="Ortiz-Santana B."/>
            <person name="Ovrebo C."/>
            <person name="Racz N."/>
            <person name="Riley R."/>
            <person name="Savchenko A."/>
            <person name="Shiryaev A."/>
            <person name="Soop K."/>
            <person name="Spirin V."/>
            <person name="Szebenyi C."/>
            <person name="Tomsovsky M."/>
            <person name="Tulloss R.E."/>
            <person name="Uehling J."/>
            <person name="Grigoriev I.V."/>
            <person name="Vagvolgyi C."/>
            <person name="Papp T."/>
            <person name="Martin F.M."/>
            <person name="Miettinen O."/>
            <person name="Hibbett D.S."/>
            <person name="Nagy L.G."/>
        </authorList>
    </citation>
    <scope>NUCLEOTIDE SEQUENCE [LARGE SCALE GENOMIC DNA]</scope>
    <source>
        <strain evidence="6 7">OMC1185</strain>
    </source>
</reference>
<keyword evidence="7" id="KW-1185">Reference proteome</keyword>
<dbReference type="GO" id="GO:0050660">
    <property type="term" value="F:flavin adenine dinucleotide binding"/>
    <property type="evidence" value="ECO:0007669"/>
    <property type="project" value="TreeGrafter"/>
</dbReference>
<dbReference type="InterPro" id="IPR036188">
    <property type="entry name" value="FAD/NAD-bd_sf"/>
</dbReference>
<dbReference type="EMBL" id="ML213503">
    <property type="protein sequence ID" value="TFK56637.1"/>
    <property type="molecule type" value="Genomic_DNA"/>
</dbReference>
<evidence type="ECO:0000313" key="7">
    <source>
        <dbReference type="Proteomes" id="UP000305948"/>
    </source>
</evidence>
<evidence type="ECO:0000256" key="3">
    <source>
        <dbReference type="ARBA" id="ARBA00022827"/>
    </source>
</evidence>
<evidence type="ECO:0000259" key="5">
    <source>
        <dbReference type="Pfam" id="PF07992"/>
    </source>
</evidence>
<dbReference type="STRING" id="5364.A0A5C3NI92"/>
<sequence length="408" mass="44409">MAISSTTVATASLVLIPTAVFTYFYTQRQPISQSSAADMAPKRNVVIVGGGAAGTIIARELSAKLERSKYNLILITSRPEFLYLPASIRLVVVDGYPTEDAIMPYDKLFINGNGSVRVGTVAAVENSKEGNGGRVVLEDGDSVQWDTLILASGSVWEGPLALPSEREQYHAHVRSWRQKFIDAKHVVLAGGGSVGIEFAGELKDVYPNKKVTIVHSDQDLLNGIYPSKWRKNIGKRMRARGVDLVLNDYVEGAPESGTIITRNGHMIKDVDLVVPTRGGRPNTSFIKSLTPSPVNQRGFVQVEPTLQVKSHPGIFAVGDILDWQEAKQFAKIRGHAPVVVANVLAYLEGQPQKKVYKGSPELIVVTNGKNGGFAYVGLLWGLTFGDWFARMLKSKDLMVPGIRKSLGL</sequence>
<dbReference type="OrthoDB" id="202203at2759"/>
<gene>
    <name evidence="6" type="ORF">OE88DRAFT_1650026</name>
</gene>
<dbReference type="PANTHER" id="PTHR43735:SF3">
    <property type="entry name" value="FERROPTOSIS SUPPRESSOR PROTEIN 1"/>
    <property type="match status" value="1"/>
</dbReference>
<dbReference type="PRINTS" id="PR00469">
    <property type="entry name" value="PNDRDTASEII"/>
</dbReference>
<name>A0A5C3NI92_9AGAM</name>
<organism evidence="6 7">
    <name type="scientific">Heliocybe sulcata</name>
    <dbReference type="NCBI Taxonomy" id="5364"/>
    <lineage>
        <taxon>Eukaryota</taxon>
        <taxon>Fungi</taxon>
        <taxon>Dikarya</taxon>
        <taxon>Basidiomycota</taxon>
        <taxon>Agaricomycotina</taxon>
        <taxon>Agaricomycetes</taxon>
        <taxon>Gloeophyllales</taxon>
        <taxon>Gloeophyllaceae</taxon>
        <taxon>Heliocybe</taxon>
    </lineage>
</organism>
<proteinExistence type="inferred from homology"/>
<keyword evidence="3" id="KW-0274">FAD</keyword>
<dbReference type="Gene3D" id="3.50.50.100">
    <property type="match status" value="1"/>
</dbReference>
<dbReference type="SUPFAM" id="SSF51905">
    <property type="entry name" value="FAD/NAD(P)-binding domain"/>
    <property type="match status" value="1"/>
</dbReference>
<dbReference type="GO" id="GO:0004174">
    <property type="term" value="F:electron-transferring-flavoprotein dehydrogenase activity"/>
    <property type="evidence" value="ECO:0007669"/>
    <property type="project" value="TreeGrafter"/>
</dbReference>
<dbReference type="GO" id="GO:0005737">
    <property type="term" value="C:cytoplasm"/>
    <property type="evidence" value="ECO:0007669"/>
    <property type="project" value="TreeGrafter"/>
</dbReference>
<dbReference type="Pfam" id="PF07992">
    <property type="entry name" value="Pyr_redox_2"/>
    <property type="match status" value="1"/>
</dbReference>
<dbReference type="InterPro" id="IPR023753">
    <property type="entry name" value="FAD/NAD-binding_dom"/>
</dbReference>
<evidence type="ECO:0000256" key="4">
    <source>
        <dbReference type="ARBA" id="ARBA00023002"/>
    </source>
</evidence>
<keyword evidence="4" id="KW-0560">Oxidoreductase</keyword>
<comment type="similarity">
    <text evidence="1">Belongs to the FAD-dependent oxidoreductase family.</text>
</comment>
<accession>A0A5C3NI92</accession>
<feature type="domain" description="FAD/NAD(P)-binding" evidence="5">
    <location>
        <begin position="44"/>
        <end position="321"/>
    </location>
</feature>
<protein>
    <submittedName>
        <fullName evidence="6">FAD/NAD-P-binding domain-containing protein</fullName>
    </submittedName>
</protein>
<evidence type="ECO:0000256" key="2">
    <source>
        <dbReference type="ARBA" id="ARBA00022630"/>
    </source>
</evidence>